<evidence type="ECO:0000256" key="3">
    <source>
        <dbReference type="ARBA" id="ARBA00022729"/>
    </source>
</evidence>
<keyword evidence="9" id="KW-1185">Reference proteome</keyword>
<dbReference type="Pfam" id="PF14921">
    <property type="entry name" value="APCDDC"/>
    <property type="match status" value="2"/>
</dbReference>
<feature type="domain" description="APCDD1" evidence="7">
    <location>
        <begin position="7"/>
        <end position="277"/>
    </location>
</feature>
<comment type="caution">
    <text evidence="8">The sequence shown here is derived from an EMBL/GenBank/DDBJ whole genome shotgun (WGS) entry which is preliminary data.</text>
</comment>
<comment type="subcellular location">
    <subcellularLocation>
        <location evidence="1">Membrane</location>
        <topology evidence="1">Single-pass membrane protein</topology>
    </subcellularLocation>
</comment>
<dbReference type="GO" id="GO:0017147">
    <property type="term" value="F:Wnt-protein binding"/>
    <property type="evidence" value="ECO:0007669"/>
    <property type="project" value="InterPro"/>
</dbReference>
<accession>A0AAV7I7P9</accession>
<dbReference type="PANTHER" id="PTHR31021:SF1">
    <property type="entry name" value="CHROMOSOME UNDETERMINED SCAFFOLD_56, WHOLE GENOME SHOTGUN SEQUENCE"/>
    <property type="match status" value="1"/>
</dbReference>
<evidence type="ECO:0000313" key="9">
    <source>
        <dbReference type="Proteomes" id="UP000826195"/>
    </source>
</evidence>
<dbReference type="GO" id="GO:0005886">
    <property type="term" value="C:plasma membrane"/>
    <property type="evidence" value="ECO:0007669"/>
    <property type="project" value="InterPro"/>
</dbReference>
<dbReference type="SMART" id="SM01352">
    <property type="entry name" value="APCDDC"/>
    <property type="match status" value="1"/>
</dbReference>
<dbReference type="InterPro" id="IPR029405">
    <property type="entry name" value="APCDD1_dom"/>
</dbReference>
<protein>
    <recommendedName>
        <fullName evidence="7">APCDD1 domain-containing protein</fullName>
    </recommendedName>
</protein>
<keyword evidence="5" id="KW-0325">Glycoprotein</keyword>
<sequence length="653" mass="73790">MDQSGKQCESAVKQVINEDRAKIVDDSPGRLHATWLSQECQVRTGPEYIIRKYRFYENGTFTLIRHHYAEESCSIATHTVVATGVIRLLSSSGLAPGATETKYRLDHVYIIPLTPQVAHKFEHRVNISCTPQSRWRAFGPQVIYESQSSQRYLNLNFEIPTHYPIKRTQKSLHHRSSYSNINSLNCLESLGIDYNELKLIRVEKKTATSTAFALGLNGYPRVELLLGSLPPNSYSKKSHRSSSLQPTALIRSDTTRGCLICGAILRSTKNNPPLLHQVAALPALLGGSWISSSCESCEGGLWIKRQLQFYSGDFLWTGRWDYYSDPKCNYFLYTVTAAGSYIQRPEKLKHNQFSSTDDDDNNKDSSLIKQAHSSSNLTKRRSKRRSKQVQDKDYSKYDKWHVDWITSDSAKLLDILRSNSLRMPLPSNLFKNNPPIRSNSHLNIINKLKISDIDTTTTTTSRTITSSSDKKNFQVNYIGTQSATDDSYRHLFENSQPSMAESFTMMLKGNQNDESSVSKVNSDERETILNKKKSSVLSSKILTGTTELDLHVAESLLIPRDLTIANNCGGNIDDNGYGGFIIRPLNYWPRNCVKHAIETPSTLGLRAKIGVNWSGQYTLLLGPRDDNLWEPPLRQCGSTPSYNYVLRAHLRLN</sequence>
<keyword evidence="4" id="KW-0472">Membrane</keyword>
<feature type="compositionally biased region" description="Basic residues" evidence="6">
    <location>
        <begin position="378"/>
        <end position="387"/>
    </location>
</feature>
<name>A0AAV7I7P9_COTGL</name>
<evidence type="ECO:0000259" key="7">
    <source>
        <dbReference type="SMART" id="SM01352"/>
    </source>
</evidence>
<keyword evidence="3" id="KW-0732">Signal</keyword>
<evidence type="ECO:0000313" key="8">
    <source>
        <dbReference type="EMBL" id="KAH0541206.1"/>
    </source>
</evidence>
<gene>
    <name evidence="8" type="ORF">KQX54_021270</name>
</gene>
<proteinExistence type="predicted"/>
<keyword evidence="2" id="KW-0812">Transmembrane</keyword>
<reference evidence="8 9" key="1">
    <citation type="journal article" date="2021" name="J. Hered.">
        <title>A chromosome-level genome assembly of the parasitoid wasp, Cotesia glomerata (Hymenoptera: Braconidae).</title>
        <authorList>
            <person name="Pinto B.J."/>
            <person name="Weis J.J."/>
            <person name="Gamble T."/>
            <person name="Ode P.J."/>
            <person name="Paul R."/>
            <person name="Zaspel J.M."/>
        </authorList>
    </citation>
    <scope>NUCLEOTIDE SEQUENCE [LARGE SCALE GENOMIC DNA]</scope>
    <source>
        <strain evidence="8">CgM1</strain>
    </source>
</reference>
<evidence type="ECO:0000256" key="5">
    <source>
        <dbReference type="ARBA" id="ARBA00023180"/>
    </source>
</evidence>
<dbReference type="GO" id="GO:0030178">
    <property type="term" value="P:negative regulation of Wnt signaling pathway"/>
    <property type="evidence" value="ECO:0007669"/>
    <property type="project" value="InterPro"/>
</dbReference>
<dbReference type="InterPro" id="IPR042425">
    <property type="entry name" value="APCDD1"/>
</dbReference>
<organism evidence="8 9">
    <name type="scientific">Cotesia glomerata</name>
    <name type="common">Lepidopteran parasitic wasp</name>
    <name type="synonym">Apanteles glomeratus</name>
    <dbReference type="NCBI Taxonomy" id="32391"/>
    <lineage>
        <taxon>Eukaryota</taxon>
        <taxon>Metazoa</taxon>
        <taxon>Ecdysozoa</taxon>
        <taxon>Arthropoda</taxon>
        <taxon>Hexapoda</taxon>
        <taxon>Insecta</taxon>
        <taxon>Pterygota</taxon>
        <taxon>Neoptera</taxon>
        <taxon>Endopterygota</taxon>
        <taxon>Hymenoptera</taxon>
        <taxon>Apocrita</taxon>
        <taxon>Ichneumonoidea</taxon>
        <taxon>Braconidae</taxon>
        <taxon>Microgastrinae</taxon>
        <taxon>Cotesia</taxon>
    </lineage>
</organism>
<dbReference type="PANTHER" id="PTHR31021">
    <property type="entry name" value="ADENOMATOSIS POLYPOSIS COLI DOWN-REGULATED 1"/>
    <property type="match status" value="1"/>
</dbReference>
<evidence type="ECO:0000256" key="1">
    <source>
        <dbReference type="ARBA" id="ARBA00004167"/>
    </source>
</evidence>
<evidence type="ECO:0000256" key="2">
    <source>
        <dbReference type="ARBA" id="ARBA00022692"/>
    </source>
</evidence>
<dbReference type="AlphaFoldDB" id="A0AAV7I7P9"/>
<dbReference type="Proteomes" id="UP000826195">
    <property type="component" value="Unassembled WGS sequence"/>
</dbReference>
<evidence type="ECO:0000256" key="4">
    <source>
        <dbReference type="ARBA" id="ARBA00023136"/>
    </source>
</evidence>
<dbReference type="EMBL" id="JAHXZJ010002609">
    <property type="protein sequence ID" value="KAH0541206.1"/>
    <property type="molecule type" value="Genomic_DNA"/>
</dbReference>
<evidence type="ECO:0000256" key="6">
    <source>
        <dbReference type="SAM" id="MobiDB-lite"/>
    </source>
</evidence>
<feature type="region of interest" description="Disordered" evidence="6">
    <location>
        <begin position="352"/>
        <end position="390"/>
    </location>
</feature>